<sequence length="163" mass="18495">MELPVLPISGSFPISITRHWMLENKLINKKENFNMALKNFFTGIQHVGIPSADLDKTIDFYKSLGFEEAGLFKNGKNRCAFMRFGNLTIETWEGDPAVMKAGAINHISLNTTDIEKAFSAAKEQGLRLVNDEIQSIPSFWHRGIRFFNILGPNEETIEFCQIL</sequence>
<dbReference type="PANTHER" id="PTHR43048">
    <property type="entry name" value="METHYLMALONYL-COA EPIMERASE"/>
    <property type="match status" value="1"/>
</dbReference>
<dbReference type="HOGENOM" id="CLU_046006_8_2_9"/>
<evidence type="ECO:0000256" key="1">
    <source>
        <dbReference type="ARBA" id="ARBA00022723"/>
    </source>
</evidence>
<dbReference type="Pfam" id="PF13669">
    <property type="entry name" value="Glyoxalase_4"/>
    <property type="match status" value="1"/>
</dbReference>
<gene>
    <name evidence="3" type="ORF">OENOO_54035</name>
</gene>
<dbReference type="InterPro" id="IPR037523">
    <property type="entry name" value="VOC_core"/>
</dbReference>
<dbReference type="Proteomes" id="UP000003346">
    <property type="component" value="Unassembled WGS sequence"/>
</dbReference>
<evidence type="ECO:0000313" key="4">
    <source>
        <dbReference type="Proteomes" id="UP000003346"/>
    </source>
</evidence>
<dbReference type="EMBL" id="AAUV01000049">
    <property type="protein sequence ID" value="EAV39520.1"/>
    <property type="molecule type" value="Genomic_DNA"/>
</dbReference>
<evidence type="ECO:0000313" key="3">
    <source>
        <dbReference type="EMBL" id="EAV39520.1"/>
    </source>
</evidence>
<dbReference type="GO" id="GO:0004493">
    <property type="term" value="F:methylmalonyl-CoA epimerase activity"/>
    <property type="evidence" value="ECO:0007669"/>
    <property type="project" value="TreeGrafter"/>
</dbReference>
<dbReference type="InterPro" id="IPR051785">
    <property type="entry name" value="MMCE/EMCE_epimerase"/>
</dbReference>
<feature type="domain" description="VOC" evidence="2">
    <location>
        <begin position="43"/>
        <end position="162"/>
    </location>
</feature>
<name>A0NJ31_OENOE</name>
<accession>A0NJ31</accession>
<comment type="caution">
    <text evidence="3">The sequence shown here is derived from an EMBL/GenBank/DDBJ whole genome shotgun (WGS) entry which is preliminary data.</text>
</comment>
<dbReference type="GO" id="GO:0046872">
    <property type="term" value="F:metal ion binding"/>
    <property type="evidence" value="ECO:0007669"/>
    <property type="project" value="UniProtKB-KW"/>
</dbReference>
<dbReference type="PANTHER" id="PTHR43048:SF3">
    <property type="entry name" value="METHYLMALONYL-COA EPIMERASE, MITOCHONDRIAL"/>
    <property type="match status" value="1"/>
</dbReference>
<organism evidence="3 4">
    <name type="scientific">Oenococcus oeni ATCC BAA-1163</name>
    <dbReference type="NCBI Taxonomy" id="379360"/>
    <lineage>
        <taxon>Bacteria</taxon>
        <taxon>Bacillati</taxon>
        <taxon>Bacillota</taxon>
        <taxon>Bacilli</taxon>
        <taxon>Lactobacillales</taxon>
        <taxon>Lactobacillaceae</taxon>
        <taxon>Oenococcus</taxon>
    </lineage>
</organism>
<reference evidence="3 4" key="1">
    <citation type="submission" date="2006-11" db="EMBL/GenBank/DDBJ databases">
        <authorList>
            <consortium name="Laboratoire de Microbiologie (Universite Bourgogne)"/>
            <consortium name="GENOME Express"/>
            <consortium name="UMR Oenologie Ampelologie (Universite Bordeaux 2)"/>
            <person name="Guzzo J."/>
        </authorList>
    </citation>
    <scope>NUCLEOTIDE SEQUENCE [LARGE SCALE GENOMIC DNA]</scope>
    <source>
        <strain evidence="3 4">ATCC BAA-1163</strain>
    </source>
</reference>
<dbReference type="AlphaFoldDB" id="A0NJ31"/>
<dbReference type="PROSITE" id="PS51819">
    <property type="entry name" value="VOC"/>
    <property type="match status" value="1"/>
</dbReference>
<protein>
    <recommendedName>
        <fullName evidence="2">VOC domain-containing protein</fullName>
    </recommendedName>
</protein>
<dbReference type="SUPFAM" id="SSF54593">
    <property type="entry name" value="Glyoxalase/Bleomycin resistance protein/Dihydroxybiphenyl dioxygenase"/>
    <property type="match status" value="1"/>
</dbReference>
<proteinExistence type="predicted"/>
<dbReference type="Gene3D" id="3.10.180.10">
    <property type="entry name" value="2,3-Dihydroxybiphenyl 1,2-Dioxygenase, domain 1"/>
    <property type="match status" value="1"/>
</dbReference>
<evidence type="ECO:0000259" key="2">
    <source>
        <dbReference type="PROSITE" id="PS51819"/>
    </source>
</evidence>
<keyword evidence="1" id="KW-0479">Metal-binding</keyword>
<dbReference type="GO" id="GO:0046491">
    <property type="term" value="P:L-methylmalonyl-CoA metabolic process"/>
    <property type="evidence" value="ECO:0007669"/>
    <property type="project" value="TreeGrafter"/>
</dbReference>
<dbReference type="InterPro" id="IPR029068">
    <property type="entry name" value="Glyas_Bleomycin-R_OHBP_Dase"/>
</dbReference>